<sequence>MPPKPRAIKKKGTTNPASKRATQEIPSTASKKVTRATVAKEPTPGTDAAQKATADNGHVSTATTLSKQVAPPGQAPNTRKRASSNTNHGTAQATPKKAKQPVKANCKAQSKTAQPEDESSGEDLIPVPLHKRRAQRKRKGDDKRSHTIVPPPTVDSAQDSQDDGHADLESDHHSAQDRNPSASDGELSADEDGLDSEDPDALAAQLAAEKPRWTKSNASPNRRRKAPPTYDDIGVRRSAASKKFRDLRIELSSGASESDADVAADRDGQAAENSDEDEAEEEEEEVLTDPEWMGVLTKQKAAEKASKAIPPLLPPTAQLERPVWKATNVQTPNRAAHATPRSAPTAVLSAQLAQTSADMTEPWVQNVRKRLRGLEEDKVTDGAEDLVDDDDSEDDMEEIPAILPAARYQIVRTNGRPVSLFAQHPHVQHAVRAALPSLEAHLVHDDPFPDGITLGRNVTDALINNAGRLGYTGLEEALRMNDAVSRPLATLVKQRISTFRGGIKKIADANVAAFYNLVPNQCAPLVSALFDHLAYNFPFTWDATSETVNVQWHKPYGHAVYPAMLRVSFFTGTAAIGTQYPDLFNSSLDNRAEEKEISIPMLALVGTAIHAALTEWKTGTHYSIPFAADAYLDVYNEHRLVLSGIKAKNPRAFHSLMHRLYREASGVTPAASTSTTANEMLSRMDWDAMEVDP</sequence>
<protein>
    <recommendedName>
        <fullName evidence="2">DUF6532 domain-containing protein</fullName>
    </recommendedName>
</protein>
<dbReference type="OrthoDB" id="3214739at2759"/>
<proteinExistence type="predicted"/>
<evidence type="ECO:0000313" key="4">
    <source>
        <dbReference type="Proteomes" id="UP000313359"/>
    </source>
</evidence>
<dbReference type="InterPro" id="IPR045341">
    <property type="entry name" value="DUF6532"/>
</dbReference>
<feature type="compositionally biased region" description="Acidic residues" evidence="1">
    <location>
        <begin position="273"/>
        <end position="288"/>
    </location>
</feature>
<feature type="compositionally biased region" description="Basic and acidic residues" evidence="1">
    <location>
        <begin position="162"/>
        <end position="176"/>
    </location>
</feature>
<feature type="compositionally biased region" description="Basic residues" evidence="1">
    <location>
        <begin position="129"/>
        <end position="138"/>
    </location>
</feature>
<gene>
    <name evidence="3" type="ORF">L227DRAFT_561968</name>
</gene>
<dbReference type="Pfam" id="PF20149">
    <property type="entry name" value="DUF6532"/>
    <property type="match status" value="1"/>
</dbReference>
<accession>A0A5C2SFW5</accession>
<evidence type="ECO:0000259" key="2">
    <source>
        <dbReference type="Pfam" id="PF20149"/>
    </source>
</evidence>
<feature type="compositionally biased region" description="Basic residues" evidence="1">
    <location>
        <begin position="1"/>
        <end position="12"/>
    </location>
</feature>
<evidence type="ECO:0000313" key="3">
    <source>
        <dbReference type="EMBL" id="RPD62620.1"/>
    </source>
</evidence>
<reference evidence="3" key="1">
    <citation type="journal article" date="2018" name="Genome Biol. Evol.">
        <title>Genomics and development of Lentinus tigrinus, a white-rot wood-decaying mushroom with dimorphic fruiting bodies.</title>
        <authorList>
            <person name="Wu B."/>
            <person name="Xu Z."/>
            <person name="Knudson A."/>
            <person name="Carlson A."/>
            <person name="Chen N."/>
            <person name="Kovaka S."/>
            <person name="LaButti K."/>
            <person name="Lipzen A."/>
            <person name="Pennachio C."/>
            <person name="Riley R."/>
            <person name="Schakwitz W."/>
            <person name="Umezawa K."/>
            <person name="Ohm R.A."/>
            <person name="Grigoriev I.V."/>
            <person name="Nagy L.G."/>
            <person name="Gibbons J."/>
            <person name="Hibbett D."/>
        </authorList>
    </citation>
    <scope>NUCLEOTIDE SEQUENCE [LARGE SCALE GENOMIC DNA]</scope>
    <source>
        <strain evidence="3">ALCF2SS1-6</strain>
    </source>
</reference>
<dbReference type="STRING" id="1328759.A0A5C2SFW5"/>
<dbReference type="AlphaFoldDB" id="A0A5C2SFW5"/>
<dbReference type="EMBL" id="ML122258">
    <property type="protein sequence ID" value="RPD62620.1"/>
    <property type="molecule type" value="Genomic_DNA"/>
</dbReference>
<feature type="compositionally biased region" description="Acidic residues" evidence="1">
    <location>
        <begin position="187"/>
        <end position="200"/>
    </location>
</feature>
<name>A0A5C2SFW5_9APHY</name>
<feature type="compositionally biased region" description="Polar residues" evidence="1">
    <location>
        <begin position="83"/>
        <end position="93"/>
    </location>
</feature>
<feature type="region of interest" description="Disordered" evidence="1">
    <location>
        <begin position="1"/>
        <end position="293"/>
    </location>
</feature>
<keyword evidence="4" id="KW-1185">Reference proteome</keyword>
<dbReference type="Proteomes" id="UP000313359">
    <property type="component" value="Unassembled WGS sequence"/>
</dbReference>
<feature type="domain" description="DUF6532" evidence="2">
    <location>
        <begin position="436"/>
        <end position="642"/>
    </location>
</feature>
<feature type="compositionally biased region" description="Polar residues" evidence="1">
    <location>
        <begin position="58"/>
        <end position="67"/>
    </location>
</feature>
<evidence type="ECO:0000256" key="1">
    <source>
        <dbReference type="SAM" id="MobiDB-lite"/>
    </source>
</evidence>
<organism evidence="3 4">
    <name type="scientific">Lentinus tigrinus ALCF2SS1-6</name>
    <dbReference type="NCBI Taxonomy" id="1328759"/>
    <lineage>
        <taxon>Eukaryota</taxon>
        <taxon>Fungi</taxon>
        <taxon>Dikarya</taxon>
        <taxon>Basidiomycota</taxon>
        <taxon>Agaricomycotina</taxon>
        <taxon>Agaricomycetes</taxon>
        <taxon>Polyporales</taxon>
        <taxon>Polyporaceae</taxon>
        <taxon>Lentinus</taxon>
    </lineage>
</organism>